<sequence length="121" mass="14095">MEPFRFLHFKVYQDAKNYFKKILVISERVKSYSFKDQIRRASLSIILNIAEGSSRKSDLEFARFLEISIGSLNEVAACIDIMKELNKINETEYKKFMSEAEELAKQLGGFIKMLRAKKVKC</sequence>
<comment type="caution">
    <text evidence="1">The sequence shown here is derived from an EMBL/GenBank/DDBJ whole genome shotgun (WGS) entry which is preliminary data.</text>
</comment>
<accession>A0A1F5SIT0</accession>
<dbReference type="CDD" id="cd16377">
    <property type="entry name" value="23S_rRNA_IVP_like"/>
    <property type="match status" value="1"/>
</dbReference>
<dbReference type="Pfam" id="PF05635">
    <property type="entry name" value="23S_rRNA_IVP"/>
    <property type="match status" value="1"/>
</dbReference>
<dbReference type="PANTHER" id="PTHR38471:SF2">
    <property type="entry name" value="FOUR HELIX BUNDLE PROTEIN"/>
    <property type="match status" value="1"/>
</dbReference>
<evidence type="ECO:0000313" key="2">
    <source>
        <dbReference type="Proteomes" id="UP000178925"/>
    </source>
</evidence>
<dbReference type="InterPro" id="IPR012657">
    <property type="entry name" value="23S_rRNA-intervening_sequence"/>
</dbReference>
<dbReference type="NCBIfam" id="TIGR02436">
    <property type="entry name" value="four helix bundle protein"/>
    <property type="match status" value="1"/>
</dbReference>
<evidence type="ECO:0008006" key="3">
    <source>
        <dbReference type="Google" id="ProtNLM"/>
    </source>
</evidence>
<dbReference type="InterPro" id="IPR036583">
    <property type="entry name" value="23S_rRNA_IVS_sf"/>
</dbReference>
<name>A0A1F5SIT0_9BACT</name>
<dbReference type="AlphaFoldDB" id="A0A1F5SIT0"/>
<dbReference type="Proteomes" id="UP000178925">
    <property type="component" value="Unassembled WGS sequence"/>
</dbReference>
<protein>
    <recommendedName>
        <fullName evidence="3">Four helix bundle protein</fullName>
    </recommendedName>
</protein>
<dbReference type="SUPFAM" id="SSF158446">
    <property type="entry name" value="IVS-encoded protein-like"/>
    <property type="match status" value="1"/>
</dbReference>
<proteinExistence type="predicted"/>
<dbReference type="PANTHER" id="PTHR38471">
    <property type="entry name" value="FOUR HELIX BUNDLE PROTEIN"/>
    <property type="match status" value="1"/>
</dbReference>
<evidence type="ECO:0000313" key="1">
    <source>
        <dbReference type="EMBL" id="OGF26590.1"/>
    </source>
</evidence>
<dbReference type="EMBL" id="MFGC01000043">
    <property type="protein sequence ID" value="OGF26590.1"/>
    <property type="molecule type" value="Genomic_DNA"/>
</dbReference>
<reference evidence="1 2" key="1">
    <citation type="journal article" date="2016" name="Nat. Commun.">
        <title>Thousands of microbial genomes shed light on interconnected biogeochemical processes in an aquifer system.</title>
        <authorList>
            <person name="Anantharaman K."/>
            <person name="Brown C.T."/>
            <person name="Hug L.A."/>
            <person name="Sharon I."/>
            <person name="Castelle C.J."/>
            <person name="Probst A.J."/>
            <person name="Thomas B.C."/>
            <person name="Singh A."/>
            <person name="Wilkins M.J."/>
            <person name="Karaoz U."/>
            <person name="Brodie E.L."/>
            <person name="Williams K.H."/>
            <person name="Hubbard S.S."/>
            <person name="Banfield J.F."/>
        </authorList>
    </citation>
    <scope>NUCLEOTIDE SEQUENCE [LARGE SCALE GENOMIC DNA]</scope>
</reference>
<organism evidence="1 2">
    <name type="scientific">Candidatus Falkowbacteria bacterium RIFOXYA2_FULL_47_9</name>
    <dbReference type="NCBI Taxonomy" id="1797995"/>
    <lineage>
        <taxon>Bacteria</taxon>
        <taxon>Candidatus Falkowiibacteriota</taxon>
    </lineage>
</organism>
<dbReference type="Gene3D" id="1.20.1440.60">
    <property type="entry name" value="23S rRNA-intervening sequence"/>
    <property type="match status" value="1"/>
</dbReference>
<dbReference type="STRING" id="1797995.A2242_03215"/>
<gene>
    <name evidence="1" type="ORF">A2242_03215</name>
</gene>